<keyword evidence="1" id="KW-1133">Transmembrane helix</keyword>
<proteinExistence type="predicted"/>
<dbReference type="Proteomes" id="UP000189733">
    <property type="component" value="Unassembled WGS sequence"/>
</dbReference>
<evidence type="ECO:0000256" key="1">
    <source>
        <dbReference type="SAM" id="Phobius"/>
    </source>
</evidence>
<evidence type="ECO:0000313" key="2">
    <source>
        <dbReference type="EMBL" id="SKA75912.1"/>
    </source>
</evidence>
<dbReference type="AlphaFoldDB" id="A0A1T4WF15"/>
<feature type="transmembrane region" description="Helical" evidence="1">
    <location>
        <begin position="163"/>
        <end position="181"/>
    </location>
</feature>
<dbReference type="Pfam" id="PF07136">
    <property type="entry name" value="DUF1385"/>
    <property type="match status" value="1"/>
</dbReference>
<dbReference type="PANTHER" id="PTHR42867">
    <property type="entry name" value="MEMBRANE PROTEIN-RELATED"/>
    <property type="match status" value="1"/>
</dbReference>
<dbReference type="EMBL" id="FUYA01000007">
    <property type="protein sequence ID" value="SKA75912.1"/>
    <property type="molecule type" value="Genomic_DNA"/>
</dbReference>
<dbReference type="InterPro" id="IPR010787">
    <property type="entry name" value="DUF1385"/>
</dbReference>
<keyword evidence="3" id="KW-1185">Reference proteome</keyword>
<feature type="transmembrane region" description="Helical" evidence="1">
    <location>
        <begin position="227"/>
        <end position="250"/>
    </location>
</feature>
<accession>A0A1T4WF15</accession>
<protein>
    <submittedName>
        <fullName evidence="2">Uncharacterized conserved protein YqhQ</fullName>
    </submittedName>
</protein>
<dbReference type="STRING" id="1121442.SAMN02745702_02139"/>
<gene>
    <name evidence="2" type="ORF">SAMN02745702_02139</name>
</gene>
<keyword evidence="1" id="KW-0812">Transmembrane</keyword>
<evidence type="ECO:0000313" key="3">
    <source>
        <dbReference type="Proteomes" id="UP000189733"/>
    </source>
</evidence>
<feature type="transmembrane region" description="Helical" evidence="1">
    <location>
        <begin position="122"/>
        <end position="143"/>
    </location>
</feature>
<organism evidence="2 3">
    <name type="scientific">Desulfobaculum bizertense DSM 18034</name>
    <dbReference type="NCBI Taxonomy" id="1121442"/>
    <lineage>
        <taxon>Bacteria</taxon>
        <taxon>Pseudomonadati</taxon>
        <taxon>Thermodesulfobacteriota</taxon>
        <taxon>Desulfovibrionia</taxon>
        <taxon>Desulfovibrionales</taxon>
        <taxon>Desulfovibrionaceae</taxon>
        <taxon>Desulfobaculum</taxon>
    </lineage>
</organism>
<sequence length="329" mass="36375">MSRTDSCFPGFFRSCGKAARMALSPVLMAARSVGGQAVVEGVMMRNGDRLAIAVRKPDGSITLEKREWFTFSHLSPLMRKPFVRGFFVLIETLVNGIKSLNFSTQVATEGDGEEEIKPWQMALTVALSIALALGLFVVVPHLFSLGVEALGFGGDTSSLSFHAWDGLFKLSIFVAYIWAISRIPDIKRVFQYHGAEHKTIWAYEEGQELSPGTARPFSRLHPRCGTAFLLFVLTLSILLHALLIPLLLAIYAPEGAVFRQMYVVFAKFFMMIPVSAIAYELIKYTGQKGARLCRVLCWPGLMLQYLTTKEPDDSQLEVAIAALNGAVDN</sequence>
<reference evidence="2 3" key="1">
    <citation type="submission" date="2017-02" db="EMBL/GenBank/DDBJ databases">
        <authorList>
            <person name="Peterson S.W."/>
        </authorList>
    </citation>
    <scope>NUCLEOTIDE SEQUENCE [LARGE SCALE GENOMIC DNA]</scope>
    <source>
        <strain evidence="2 3">DSM 18034</strain>
    </source>
</reference>
<keyword evidence="1" id="KW-0472">Membrane</keyword>
<name>A0A1T4WF15_9BACT</name>
<dbReference type="PANTHER" id="PTHR42867:SF1">
    <property type="entry name" value="MEMBRANE PROTEIN-RELATED"/>
    <property type="match status" value="1"/>
</dbReference>
<feature type="transmembrane region" description="Helical" evidence="1">
    <location>
        <begin position="262"/>
        <end position="282"/>
    </location>
</feature>